<evidence type="ECO:0000313" key="3">
    <source>
        <dbReference type="EMBL" id="CAH0098353.1"/>
    </source>
</evidence>
<keyword evidence="4" id="KW-1185">Reference proteome</keyword>
<evidence type="ECO:0000256" key="1">
    <source>
        <dbReference type="SAM" id="MobiDB-lite"/>
    </source>
</evidence>
<evidence type="ECO:0000256" key="2">
    <source>
        <dbReference type="SAM" id="SignalP"/>
    </source>
</evidence>
<keyword evidence="2" id="KW-0732">Signal</keyword>
<feature type="compositionally biased region" description="Acidic residues" evidence="1">
    <location>
        <begin position="65"/>
        <end position="74"/>
    </location>
</feature>
<sequence length="180" mass="19372">MNLFFLISLLVTAAMTVPLNPEEQITAQHVSQPTSSSTPASVKVASPTKSDPDQILGSKELIDKESDESDESDESKESNETAESQNSKEEENILIPSHQTNVTKTVQPSKDSIVNVSAPQVPNTKPDPPSFTLVETIATVQMSEPDAVPAVPTISDATFLPSKREPNAKSPEESQMLNTN</sequence>
<protein>
    <submittedName>
        <fullName evidence="3">Uncharacterized protein</fullName>
    </submittedName>
</protein>
<feature type="region of interest" description="Disordered" evidence="1">
    <location>
        <begin position="152"/>
        <end position="180"/>
    </location>
</feature>
<feature type="compositionally biased region" description="Polar residues" evidence="1">
    <location>
        <begin position="26"/>
        <end position="40"/>
    </location>
</feature>
<feature type="chain" id="PRO_5035199920" evidence="2">
    <location>
        <begin position="17"/>
        <end position="180"/>
    </location>
</feature>
<evidence type="ECO:0000313" key="4">
    <source>
        <dbReference type="Proteomes" id="UP000789390"/>
    </source>
</evidence>
<feature type="compositionally biased region" description="Basic and acidic residues" evidence="1">
    <location>
        <begin position="162"/>
        <end position="172"/>
    </location>
</feature>
<dbReference type="OrthoDB" id="10363246at2759"/>
<proteinExistence type="predicted"/>
<name>A0A8J2R9V6_9CRUS</name>
<feature type="signal peptide" evidence="2">
    <location>
        <begin position="1"/>
        <end position="16"/>
    </location>
</feature>
<feature type="compositionally biased region" description="Polar residues" evidence="1">
    <location>
        <begin position="97"/>
        <end position="123"/>
    </location>
</feature>
<comment type="caution">
    <text evidence="3">The sequence shown here is derived from an EMBL/GenBank/DDBJ whole genome shotgun (WGS) entry which is preliminary data.</text>
</comment>
<accession>A0A8J2R9V6</accession>
<feature type="region of interest" description="Disordered" evidence="1">
    <location>
        <begin position="26"/>
        <end position="130"/>
    </location>
</feature>
<dbReference type="AlphaFoldDB" id="A0A8J2R9V6"/>
<organism evidence="3 4">
    <name type="scientific">Daphnia galeata</name>
    <dbReference type="NCBI Taxonomy" id="27404"/>
    <lineage>
        <taxon>Eukaryota</taxon>
        <taxon>Metazoa</taxon>
        <taxon>Ecdysozoa</taxon>
        <taxon>Arthropoda</taxon>
        <taxon>Crustacea</taxon>
        <taxon>Branchiopoda</taxon>
        <taxon>Diplostraca</taxon>
        <taxon>Cladocera</taxon>
        <taxon>Anomopoda</taxon>
        <taxon>Daphniidae</taxon>
        <taxon>Daphnia</taxon>
    </lineage>
</organism>
<dbReference type="Proteomes" id="UP000789390">
    <property type="component" value="Unassembled WGS sequence"/>
</dbReference>
<gene>
    <name evidence="3" type="ORF">DGAL_LOCUS404</name>
</gene>
<dbReference type="EMBL" id="CAKKLH010000002">
    <property type="protein sequence ID" value="CAH0098353.1"/>
    <property type="molecule type" value="Genomic_DNA"/>
</dbReference>
<reference evidence="3" key="1">
    <citation type="submission" date="2021-11" db="EMBL/GenBank/DDBJ databases">
        <authorList>
            <person name="Schell T."/>
        </authorList>
    </citation>
    <scope>NUCLEOTIDE SEQUENCE</scope>
    <source>
        <strain evidence="3">M5</strain>
    </source>
</reference>